<organism evidence="3 4">
    <name type="scientific">Roseibium algae</name>
    <dbReference type="NCBI Taxonomy" id="3123038"/>
    <lineage>
        <taxon>Bacteria</taxon>
        <taxon>Pseudomonadati</taxon>
        <taxon>Pseudomonadota</taxon>
        <taxon>Alphaproteobacteria</taxon>
        <taxon>Hyphomicrobiales</taxon>
        <taxon>Stappiaceae</taxon>
        <taxon>Roseibium</taxon>
    </lineage>
</organism>
<evidence type="ECO:0000259" key="1">
    <source>
        <dbReference type="Pfam" id="PF00557"/>
    </source>
</evidence>
<name>A0ABU8TNQ6_9HYPH</name>
<keyword evidence="4" id="KW-1185">Reference proteome</keyword>
<comment type="caution">
    <text evidence="3">The sequence shown here is derived from an EMBL/GenBank/DDBJ whole genome shotgun (WGS) entry which is preliminary data.</text>
</comment>
<reference evidence="3 4" key="1">
    <citation type="submission" date="2024-02" db="EMBL/GenBank/DDBJ databases">
        <title>Roseibium algae sp. nov., isolated from marine alga (Grateloupia sp.), showing potential in myo-inositol conversion.</title>
        <authorList>
            <person name="Wang Y."/>
        </authorList>
    </citation>
    <scope>NUCLEOTIDE SEQUENCE [LARGE SCALE GENOMIC DNA]</scope>
    <source>
        <strain evidence="3 4">H3510</strain>
    </source>
</reference>
<dbReference type="SUPFAM" id="SSF53092">
    <property type="entry name" value="Creatinase/prolidase N-terminal domain"/>
    <property type="match status" value="1"/>
</dbReference>
<accession>A0ABU8TNQ6</accession>
<dbReference type="InterPro" id="IPR000994">
    <property type="entry name" value="Pept_M24"/>
</dbReference>
<gene>
    <name evidence="3" type="ORF">V6575_17015</name>
</gene>
<proteinExistence type="predicted"/>
<dbReference type="InterPro" id="IPR029149">
    <property type="entry name" value="Creatin/AminoP/Spt16_N"/>
</dbReference>
<dbReference type="PRINTS" id="PR00599">
    <property type="entry name" value="MAPEPTIDASE"/>
</dbReference>
<evidence type="ECO:0000313" key="4">
    <source>
        <dbReference type="Proteomes" id="UP001385499"/>
    </source>
</evidence>
<evidence type="ECO:0000313" key="3">
    <source>
        <dbReference type="EMBL" id="MEJ8475796.1"/>
    </source>
</evidence>
<dbReference type="CDD" id="cd01066">
    <property type="entry name" value="APP_MetAP"/>
    <property type="match status" value="1"/>
</dbReference>
<dbReference type="SUPFAM" id="SSF55920">
    <property type="entry name" value="Creatinase/aminopeptidase"/>
    <property type="match status" value="1"/>
</dbReference>
<dbReference type="Pfam" id="PF01321">
    <property type="entry name" value="Creatinase_N"/>
    <property type="match status" value="1"/>
</dbReference>
<feature type="domain" description="Peptidase M24" evidence="1">
    <location>
        <begin position="170"/>
        <end position="365"/>
    </location>
</feature>
<dbReference type="RefSeq" id="WP_340276038.1">
    <property type="nucleotide sequence ID" value="NZ_JBAKIA010000013.1"/>
</dbReference>
<dbReference type="PANTHER" id="PTHR46112">
    <property type="entry name" value="AMINOPEPTIDASE"/>
    <property type="match status" value="1"/>
</dbReference>
<dbReference type="InterPro" id="IPR050659">
    <property type="entry name" value="Peptidase_M24B"/>
</dbReference>
<dbReference type="Proteomes" id="UP001385499">
    <property type="component" value="Unassembled WGS sequence"/>
</dbReference>
<dbReference type="PANTHER" id="PTHR46112:SF2">
    <property type="entry name" value="XAA-PRO AMINOPEPTIDASE P-RELATED"/>
    <property type="match status" value="1"/>
</dbReference>
<dbReference type="InterPro" id="IPR000587">
    <property type="entry name" value="Creatinase_N"/>
</dbReference>
<sequence length="386" mass="42193">MPPLYSMTQAADFPIEEYEARLERLHKAMKSAKMDAILLTTEAEVRYFTGFRTLFWLSPTRPWFLVIPANAAPIAIIPEIGTHVMASTWVSDIRTFSSPHENDDGVSLLVDVLKDKPRIGLLMGRETTLRMPLNDFMVLKDSLPASEWTDATAAVQSLRMIKSEREIALLSQICSIASGSFERAASFLHRGQTLKEVFRAFKIDLLASGADDVPYLVGGAGPGGYNDVISPPSDRPLTDGNVLMLDTGATLNGYFCDFDRNYTVGPASDATHKAYATLHRAIDAALDMARPGVTCADLFMVMANAIGGSKSDVGRFGHGLGMQLTEAPSLIDFDRTILKEGMVLTLEPSMAISDGKIMVHEENIVIRDGSPELLTRRAPTEIPILV</sequence>
<dbReference type="Pfam" id="PF00557">
    <property type="entry name" value="Peptidase_M24"/>
    <property type="match status" value="1"/>
</dbReference>
<dbReference type="Gene3D" id="3.90.230.10">
    <property type="entry name" value="Creatinase/methionine aminopeptidase superfamily"/>
    <property type="match status" value="1"/>
</dbReference>
<dbReference type="EMBL" id="JBAKIA010000013">
    <property type="protein sequence ID" value="MEJ8475796.1"/>
    <property type="molecule type" value="Genomic_DNA"/>
</dbReference>
<dbReference type="InterPro" id="IPR036005">
    <property type="entry name" value="Creatinase/aminopeptidase-like"/>
</dbReference>
<dbReference type="InterPro" id="IPR001714">
    <property type="entry name" value="Pept_M24_MAP"/>
</dbReference>
<evidence type="ECO:0000259" key="2">
    <source>
        <dbReference type="Pfam" id="PF01321"/>
    </source>
</evidence>
<feature type="domain" description="Creatinase N-terminal" evidence="2">
    <location>
        <begin position="21"/>
        <end position="161"/>
    </location>
</feature>
<protein>
    <submittedName>
        <fullName evidence="3">Xaa-Pro peptidase family protein</fullName>
    </submittedName>
</protein>
<dbReference type="Gene3D" id="3.40.350.10">
    <property type="entry name" value="Creatinase/prolidase N-terminal domain"/>
    <property type="match status" value="1"/>
</dbReference>